<feature type="domain" description="Four-carbon acid sugar kinase nucleotide binding" evidence="14">
    <location>
        <begin position="272"/>
        <end position="444"/>
    </location>
</feature>
<dbReference type="InterPro" id="IPR037051">
    <property type="entry name" value="4-carb_acid_sugar_kinase_N_sf"/>
</dbReference>
<dbReference type="GO" id="GO:0016301">
    <property type="term" value="F:kinase activity"/>
    <property type="evidence" value="ECO:0007669"/>
    <property type="project" value="UniProtKB-KW"/>
</dbReference>
<dbReference type="GO" id="GO:0005524">
    <property type="term" value="F:ATP binding"/>
    <property type="evidence" value="ECO:0007669"/>
    <property type="project" value="UniProtKB-KW"/>
</dbReference>
<keyword evidence="5" id="KW-0067">ATP-binding</keyword>
<dbReference type="InterPro" id="IPR010737">
    <property type="entry name" value="4-carb_acid_sugar_kinase_N"/>
</dbReference>
<comment type="catalytic activity">
    <reaction evidence="8">
        <text>3-dehydro-D-erythronate + ATP = 3-dehydro-4-O-phospho-D-erythronate + ADP + H(+)</text>
        <dbReference type="Rhea" id="RHEA:52556"/>
        <dbReference type="ChEBI" id="CHEBI:15378"/>
        <dbReference type="ChEBI" id="CHEBI:30616"/>
        <dbReference type="ChEBI" id="CHEBI:57958"/>
        <dbReference type="ChEBI" id="CHEBI:136593"/>
        <dbReference type="ChEBI" id="CHEBI:456216"/>
        <dbReference type="EC" id="2.7.1.217"/>
    </reaction>
</comment>
<evidence type="ECO:0000256" key="6">
    <source>
        <dbReference type="ARBA" id="ARBA00023277"/>
    </source>
</evidence>
<evidence type="ECO:0000313" key="16">
    <source>
        <dbReference type="Proteomes" id="UP000190857"/>
    </source>
</evidence>
<evidence type="ECO:0000256" key="8">
    <source>
        <dbReference type="ARBA" id="ARBA00036346"/>
    </source>
</evidence>
<comment type="catalytic activity">
    <reaction evidence="7">
        <text>3-dehydro-L-erythronate + ATP = 3-dehydro-4-O-phospho-L-erythronate + ADP + H(+)</text>
        <dbReference type="Rhea" id="RHEA:52552"/>
        <dbReference type="ChEBI" id="CHEBI:15378"/>
        <dbReference type="ChEBI" id="CHEBI:30616"/>
        <dbReference type="ChEBI" id="CHEBI:136592"/>
        <dbReference type="ChEBI" id="CHEBI:136670"/>
        <dbReference type="ChEBI" id="CHEBI:456216"/>
        <dbReference type="EC" id="2.7.1.217"/>
    </reaction>
</comment>
<reference evidence="15 16" key="1">
    <citation type="submission" date="2017-02" db="EMBL/GenBank/DDBJ databases">
        <authorList>
            <person name="Peterson S.W."/>
        </authorList>
    </citation>
    <scope>NUCLEOTIDE SEQUENCE [LARGE SCALE GENOMIC DNA]</scope>
    <source>
        <strain evidence="15 16">VKM Ac-2059</strain>
    </source>
</reference>
<dbReference type="Proteomes" id="UP000190857">
    <property type="component" value="Unassembled WGS sequence"/>
</dbReference>
<dbReference type="OrthoDB" id="191465at2"/>
<dbReference type="SUPFAM" id="SSF142764">
    <property type="entry name" value="YgbK-like"/>
    <property type="match status" value="1"/>
</dbReference>
<dbReference type="InterPro" id="IPR050007">
    <property type="entry name" value="OtnK"/>
</dbReference>
<dbReference type="Pfam" id="PF17042">
    <property type="entry name" value="NBD_C"/>
    <property type="match status" value="1"/>
</dbReference>
<name>A0A1T5KBG6_9MICO</name>
<evidence type="ECO:0000256" key="9">
    <source>
        <dbReference type="ARBA" id="ARBA00037335"/>
    </source>
</evidence>
<dbReference type="InterPro" id="IPR042213">
    <property type="entry name" value="NBD_C_sf"/>
</dbReference>
<dbReference type="AlphaFoldDB" id="A0A1T5KBG6"/>
<dbReference type="NCBIfam" id="NF043035">
    <property type="entry name" value="OxoTetrKin"/>
    <property type="match status" value="1"/>
</dbReference>
<dbReference type="Pfam" id="PF07005">
    <property type="entry name" value="SBD_N"/>
    <property type="match status" value="1"/>
</dbReference>
<feature type="domain" description="Four-carbon acid sugar kinase N-terminal" evidence="13">
    <location>
        <begin position="4"/>
        <end position="231"/>
    </location>
</feature>
<evidence type="ECO:0000256" key="10">
    <source>
        <dbReference type="ARBA" id="ARBA00039095"/>
    </source>
</evidence>
<sequence length="453" mass="46721">MRRLGAIADDFTGATDLATNLAKRGFRVVVIPGGALDAAEARVRALPDRPDAVVIALKSRTAPVATAVADSLRALDLLESLDCDRFYLKYCSTFDSTDEGNIGPVLDALSKRLDAGRVVVVPSFPANGRTVEGGILSVHGVPLAESPMKDHPLTPMRRSRVADLLAPQTSAPVGEVYSDVVDRGSEALAEALSQSSARYVVVDAATDAQLDTIAGATAGDVLVSGGSGLALGMTPPQADVEQGSGSLPAAVDAGADTDDTLDVAARPHAGSLVVSGSASSMTRTQVAHGRAHLPARKIDVQALIDDAPAELGRAVVWVLAHAFDEDADGAPRPPLVYAVDSLDDLSVSYRYPDGLAPADRPHPSELIEQHLGALVATVAERGVTHILVAGGETSGSTVTALGLSELVIGAEIAPGVCWAQGHTAHGTLVDIALKSGNFGSEDMFTSAWKVLHP</sequence>
<evidence type="ECO:0000256" key="7">
    <source>
        <dbReference type="ARBA" id="ARBA00035898"/>
    </source>
</evidence>
<organism evidence="15 16">
    <name type="scientific">Okibacterium fritillariae</name>
    <dbReference type="NCBI Taxonomy" id="123320"/>
    <lineage>
        <taxon>Bacteria</taxon>
        <taxon>Bacillati</taxon>
        <taxon>Actinomycetota</taxon>
        <taxon>Actinomycetes</taxon>
        <taxon>Micrococcales</taxon>
        <taxon>Microbacteriaceae</taxon>
        <taxon>Okibacterium</taxon>
    </lineage>
</organism>
<keyword evidence="4" id="KW-0418">Kinase</keyword>
<gene>
    <name evidence="15" type="ORF">SAMN06309945_2099</name>
</gene>
<evidence type="ECO:0000256" key="4">
    <source>
        <dbReference type="ARBA" id="ARBA00022777"/>
    </source>
</evidence>
<dbReference type="RefSeq" id="WP_143785452.1">
    <property type="nucleotide sequence ID" value="NZ_FUZP01000002.1"/>
</dbReference>
<evidence type="ECO:0000256" key="3">
    <source>
        <dbReference type="ARBA" id="ARBA00022741"/>
    </source>
</evidence>
<evidence type="ECO:0000313" key="15">
    <source>
        <dbReference type="EMBL" id="SKC61016.1"/>
    </source>
</evidence>
<comment type="function">
    <text evidence="9">Catalyzes the ATP-dependent phosphorylation of 3-oxo-tetronate to 3-oxo-tetronate 4-phosphate.</text>
</comment>
<comment type="similarity">
    <text evidence="1">Belongs to the four-carbon acid sugar kinase family.</text>
</comment>
<keyword evidence="3" id="KW-0547">Nucleotide-binding</keyword>
<evidence type="ECO:0000256" key="11">
    <source>
        <dbReference type="ARBA" id="ARBA00039461"/>
    </source>
</evidence>
<evidence type="ECO:0000256" key="2">
    <source>
        <dbReference type="ARBA" id="ARBA00022679"/>
    </source>
</evidence>
<dbReference type="EC" id="2.7.1.217" evidence="10"/>
<evidence type="ECO:0000256" key="5">
    <source>
        <dbReference type="ARBA" id="ARBA00022840"/>
    </source>
</evidence>
<keyword evidence="6" id="KW-0119">Carbohydrate metabolism</keyword>
<dbReference type="STRING" id="123320.SAMN06309945_2099"/>
<dbReference type="InterPro" id="IPR031475">
    <property type="entry name" value="NBD_C"/>
</dbReference>
<evidence type="ECO:0000259" key="14">
    <source>
        <dbReference type="Pfam" id="PF17042"/>
    </source>
</evidence>
<evidence type="ECO:0000256" key="12">
    <source>
        <dbReference type="ARBA" id="ARBA00041377"/>
    </source>
</evidence>
<accession>A0A1T5KBG6</accession>
<proteinExistence type="inferred from homology"/>
<keyword evidence="16" id="KW-1185">Reference proteome</keyword>
<keyword evidence="2" id="KW-0808">Transferase</keyword>
<dbReference type="Gene3D" id="3.40.50.10840">
    <property type="entry name" value="Putative sugar-binding, N-terminal domain"/>
    <property type="match status" value="1"/>
</dbReference>
<protein>
    <recommendedName>
        <fullName evidence="11">3-oxo-tetronate kinase</fullName>
        <ecNumber evidence="10">2.7.1.217</ecNumber>
    </recommendedName>
    <alternativeName>
        <fullName evidence="12">3-dehydrotetronate 4-kinase</fullName>
    </alternativeName>
</protein>
<dbReference type="EMBL" id="FUZP01000002">
    <property type="protein sequence ID" value="SKC61016.1"/>
    <property type="molecule type" value="Genomic_DNA"/>
</dbReference>
<evidence type="ECO:0000256" key="1">
    <source>
        <dbReference type="ARBA" id="ARBA00005715"/>
    </source>
</evidence>
<evidence type="ECO:0000259" key="13">
    <source>
        <dbReference type="Pfam" id="PF07005"/>
    </source>
</evidence>
<dbReference type="Gene3D" id="3.40.980.20">
    <property type="entry name" value="Four-carbon acid sugar kinase, nucleotide binding domain"/>
    <property type="match status" value="1"/>
</dbReference>